<name>A0ACB8BC43_9AGAM</name>
<evidence type="ECO:0000313" key="1">
    <source>
        <dbReference type="EMBL" id="KAH7923275.1"/>
    </source>
</evidence>
<keyword evidence="2" id="KW-1185">Reference proteome</keyword>
<proteinExistence type="predicted"/>
<dbReference type="EMBL" id="MU266457">
    <property type="protein sequence ID" value="KAH7923275.1"/>
    <property type="molecule type" value="Genomic_DNA"/>
</dbReference>
<accession>A0ACB8BC43</accession>
<gene>
    <name evidence="1" type="ORF">BV22DRAFT_595560</name>
</gene>
<organism evidence="1 2">
    <name type="scientific">Leucogyrophana mollusca</name>
    <dbReference type="NCBI Taxonomy" id="85980"/>
    <lineage>
        <taxon>Eukaryota</taxon>
        <taxon>Fungi</taxon>
        <taxon>Dikarya</taxon>
        <taxon>Basidiomycota</taxon>
        <taxon>Agaricomycotina</taxon>
        <taxon>Agaricomycetes</taxon>
        <taxon>Agaricomycetidae</taxon>
        <taxon>Boletales</taxon>
        <taxon>Boletales incertae sedis</taxon>
        <taxon>Leucogyrophana</taxon>
    </lineage>
</organism>
<evidence type="ECO:0000313" key="2">
    <source>
        <dbReference type="Proteomes" id="UP000790709"/>
    </source>
</evidence>
<protein>
    <submittedName>
        <fullName evidence="1">Uncharacterized protein</fullName>
    </submittedName>
</protein>
<comment type="caution">
    <text evidence="1">The sequence shown here is derived from an EMBL/GenBank/DDBJ whole genome shotgun (WGS) entry which is preliminary data.</text>
</comment>
<reference evidence="1" key="1">
    <citation type="journal article" date="2021" name="New Phytol.">
        <title>Evolutionary innovations through gain and loss of genes in the ectomycorrhizal Boletales.</title>
        <authorList>
            <person name="Wu G."/>
            <person name="Miyauchi S."/>
            <person name="Morin E."/>
            <person name="Kuo A."/>
            <person name="Drula E."/>
            <person name="Varga T."/>
            <person name="Kohler A."/>
            <person name="Feng B."/>
            <person name="Cao Y."/>
            <person name="Lipzen A."/>
            <person name="Daum C."/>
            <person name="Hundley H."/>
            <person name="Pangilinan J."/>
            <person name="Johnson J."/>
            <person name="Barry K."/>
            <person name="LaButti K."/>
            <person name="Ng V."/>
            <person name="Ahrendt S."/>
            <person name="Min B."/>
            <person name="Choi I.G."/>
            <person name="Park H."/>
            <person name="Plett J.M."/>
            <person name="Magnuson J."/>
            <person name="Spatafora J.W."/>
            <person name="Nagy L.G."/>
            <person name="Henrissat B."/>
            <person name="Grigoriev I.V."/>
            <person name="Yang Z.L."/>
            <person name="Xu J."/>
            <person name="Martin F.M."/>
        </authorList>
    </citation>
    <scope>NUCLEOTIDE SEQUENCE</scope>
    <source>
        <strain evidence="1">KUC20120723A-06</strain>
    </source>
</reference>
<sequence>MERRFARWDGGVCLVCGVLRLQVWLLDLDDGSVERVCWTMESGRGILRGATRVLGE</sequence>
<dbReference type="Proteomes" id="UP000790709">
    <property type="component" value="Unassembled WGS sequence"/>
</dbReference>